<keyword evidence="2" id="KW-0812">Transmembrane</keyword>
<name>A0A348G5R5_9HYPH</name>
<feature type="transmembrane region" description="Helical" evidence="2">
    <location>
        <begin position="303"/>
        <end position="325"/>
    </location>
</feature>
<feature type="compositionally biased region" description="Basic and acidic residues" evidence="1">
    <location>
        <begin position="127"/>
        <end position="136"/>
    </location>
</feature>
<feature type="compositionally biased region" description="Pro residues" evidence="1">
    <location>
        <begin position="77"/>
        <end position="93"/>
    </location>
</feature>
<dbReference type="KEGG" id="blag:BLTE_35830"/>
<reference evidence="3 4" key="1">
    <citation type="submission" date="2018-08" db="EMBL/GenBank/DDBJ databases">
        <title>Complete genome sequencing of Blastochloris tepida GI.</title>
        <authorList>
            <person name="Tsukatani Y."/>
            <person name="Mori H."/>
        </authorList>
    </citation>
    <scope>NUCLEOTIDE SEQUENCE [LARGE SCALE GENOMIC DNA]</scope>
    <source>
        <strain evidence="3 4">GI</strain>
    </source>
</reference>
<feature type="compositionally biased region" description="Low complexity" evidence="1">
    <location>
        <begin position="180"/>
        <end position="193"/>
    </location>
</feature>
<evidence type="ECO:0000313" key="4">
    <source>
        <dbReference type="Proteomes" id="UP000266934"/>
    </source>
</evidence>
<dbReference type="Proteomes" id="UP000266934">
    <property type="component" value="Chromosome"/>
</dbReference>
<feature type="compositionally biased region" description="Basic and acidic residues" evidence="1">
    <location>
        <begin position="348"/>
        <end position="357"/>
    </location>
</feature>
<keyword evidence="2" id="KW-1133">Transmembrane helix</keyword>
<evidence type="ECO:0008006" key="5">
    <source>
        <dbReference type="Google" id="ProtNLM"/>
    </source>
</evidence>
<evidence type="ECO:0000256" key="2">
    <source>
        <dbReference type="SAM" id="Phobius"/>
    </source>
</evidence>
<keyword evidence="2" id="KW-0472">Membrane</keyword>
<dbReference type="AlphaFoldDB" id="A0A348G5R5"/>
<dbReference type="RefSeq" id="WP_160140665.1">
    <property type="nucleotide sequence ID" value="NZ_AP018907.1"/>
</dbReference>
<keyword evidence="4" id="KW-1185">Reference proteome</keyword>
<feature type="region of interest" description="Disordered" evidence="1">
    <location>
        <begin position="342"/>
        <end position="382"/>
    </location>
</feature>
<proteinExistence type="predicted"/>
<feature type="compositionally biased region" description="Low complexity" evidence="1">
    <location>
        <begin position="96"/>
        <end position="117"/>
    </location>
</feature>
<feature type="region of interest" description="Disordered" evidence="1">
    <location>
        <begin position="66"/>
        <end position="220"/>
    </location>
</feature>
<feature type="compositionally biased region" description="Low complexity" evidence="1">
    <location>
        <begin position="255"/>
        <end position="264"/>
    </location>
</feature>
<sequence>MADFAPLLSRAIAGLETNTAEARRSLYDRARSALVTQLRSLDPPLTESEITRERLGLEEAIRRIEAEYARGQRDSAPPVPPTAAAPPPPPAEPAPEESAPAAPAAETPVQAEPETPAEAPPVPAQPREPEPAERKASPFQARIDRLTGGNGKPSFRDAMKEAAQLGEEGLTTRAAREARAAPPALADAADARPISPPSPEPDLPRRYAEPPAPPAGEAMPVGEGVAATEGLGAGQNFAPSHDMTAAEDLAVGEGAPASAEAPPARNRRSKIEPRPANRPAVAVRPRLDDLDGTGETGGSRLRFWAIVIGIVALVVVAAVVGLLAASGKLSLLSGGERPRVVAPLQPAERPKITDRVTQDAPRAPAPQPEGQAQPQPPAQPSAQALQVAQRAILYEEDPSAGQQGQVLVGTVAWRTETVMSGPGLPPDVAIRADVLVPERRLAAALTIRRNVDTALPASHTIELLFTTPPDFPFGGVSKVPGILAKRSEGQRGAPLAGLAVDVTPGFFIVGLSAIEADVQRNLQLLKERAWLDIPLVYKNGRRAILSIEKGVPGDKVFEDAFTAWGQ</sequence>
<feature type="region of interest" description="Disordered" evidence="1">
    <location>
        <begin position="255"/>
        <end position="295"/>
    </location>
</feature>
<evidence type="ECO:0000256" key="1">
    <source>
        <dbReference type="SAM" id="MobiDB-lite"/>
    </source>
</evidence>
<gene>
    <name evidence="3" type="ORF">BLTE_35830</name>
</gene>
<dbReference type="OrthoDB" id="8442940at2"/>
<evidence type="ECO:0000313" key="3">
    <source>
        <dbReference type="EMBL" id="BBF94898.1"/>
    </source>
</evidence>
<dbReference type="EMBL" id="AP018907">
    <property type="protein sequence ID" value="BBF94898.1"/>
    <property type="molecule type" value="Genomic_DNA"/>
</dbReference>
<protein>
    <recommendedName>
        <fullName evidence="5">CheA signal transduction histidine kinase</fullName>
    </recommendedName>
</protein>
<accession>A0A348G5R5</accession>
<organism evidence="3 4">
    <name type="scientific">Blastochloris tepida</name>
    <dbReference type="NCBI Taxonomy" id="2233851"/>
    <lineage>
        <taxon>Bacteria</taxon>
        <taxon>Pseudomonadati</taxon>
        <taxon>Pseudomonadota</taxon>
        <taxon>Alphaproteobacteria</taxon>
        <taxon>Hyphomicrobiales</taxon>
        <taxon>Blastochloridaceae</taxon>
        <taxon>Blastochloris</taxon>
    </lineage>
</organism>